<reference evidence="2" key="1">
    <citation type="submission" date="2021-02" db="EMBL/GenBank/DDBJ databases">
        <authorList>
            <person name="Nowell W R."/>
        </authorList>
    </citation>
    <scope>NUCLEOTIDE SEQUENCE</scope>
</reference>
<protein>
    <submittedName>
        <fullName evidence="2">Uncharacterized protein</fullName>
    </submittedName>
</protein>
<proteinExistence type="predicted"/>
<feature type="compositionally biased region" description="Pro residues" evidence="1">
    <location>
        <begin position="176"/>
        <end position="185"/>
    </location>
</feature>
<gene>
    <name evidence="2" type="ORF">BYL167_LOCUS31838</name>
</gene>
<dbReference type="EMBL" id="CAJOBH010057168">
    <property type="protein sequence ID" value="CAF4407589.1"/>
    <property type="molecule type" value="Genomic_DNA"/>
</dbReference>
<dbReference type="Proteomes" id="UP000681967">
    <property type="component" value="Unassembled WGS sequence"/>
</dbReference>
<feature type="non-terminal residue" evidence="2">
    <location>
        <position position="1"/>
    </location>
</feature>
<feature type="compositionally biased region" description="Polar residues" evidence="1">
    <location>
        <begin position="149"/>
        <end position="175"/>
    </location>
</feature>
<organism evidence="2 3">
    <name type="scientific">Rotaria magnacalcarata</name>
    <dbReference type="NCBI Taxonomy" id="392030"/>
    <lineage>
        <taxon>Eukaryota</taxon>
        <taxon>Metazoa</taxon>
        <taxon>Spiralia</taxon>
        <taxon>Gnathifera</taxon>
        <taxon>Rotifera</taxon>
        <taxon>Eurotatoria</taxon>
        <taxon>Bdelloidea</taxon>
        <taxon>Philodinida</taxon>
        <taxon>Philodinidae</taxon>
        <taxon>Rotaria</taxon>
    </lineage>
</organism>
<feature type="compositionally biased region" description="Pro residues" evidence="1">
    <location>
        <begin position="1"/>
        <end position="23"/>
    </location>
</feature>
<dbReference type="AlphaFoldDB" id="A0A8S2VTB3"/>
<evidence type="ECO:0000313" key="3">
    <source>
        <dbReference type="Proteomes" id="UP000681967"/>
    </source>
</evidence>
<feature type="region of interest" description="Disordered" evidence="1">
    <location>
        <begin position="1"/>
        <end position="222"/>
    </location>
</feature>
<feature type="compositionally biased region" description="Pro residues" evidence="1">
    <location>
        <begin position="74"/>
        <end position="88"/>
    </location>
</feature>
<feature type="compositionally biased region" description="Pro residues" evidence="1">
    <location>
        <begin position="125"/>
        <end position="140"/>
    </location>
</feature>
<feature type="compositionally biased region" description="Low complexity" evidence="1">
    <location>
        <begin position="28"/>
        <end position="44"/>
    </location>
</feature>
<sequence>SSVPPPPPPPPPPSPPPPPPPPQAFILQAQQPTGSTSQSTTSSSDGFRTGNDHGATTRHFVHQYPPGQTNQAPKLPPRPPPPPPPTMPSSPLFHDNKVINGQQSAKFPHSIGSPSNITHTSVAPSTPPPPPPPPPPPVNPPFTSSNNSHATFGTLNQENVSRFNAMMNQPVSNSTTPPPPPPPPRGVISNNQGGTTRRPPTTVSDFLDNTPPERRYDQGNTAALDYDRNFENRFRFTPIEHLPPPGSWKSLSATKT</sequence>
<name>A0A8S2VTB3_9BILA</name>
<accession>A0A8S2VTB3</accession>
<feature type="compositionally biased region" description="Polar residues" evidence="1">
    <location>
        <begin position="188"/>
        <end position="204"/>
    </location>
</feature>
<evidence type="ECO:0000256" key="1">
    <source>
        <dbReference type="SAM" id="MobiDB-lite"/>
    </source>
</evidence>
<comment type="caution">
    <text evidence="2">The sequence shown here is derived from an EMBL/GenBank/DDBJ whole genome shotgun (WGS) entry which is preliminary data.</text>
</comment>
<evidence type="ECO:0000313" key="2">
    <source>
        <dbReference type="EMBL" id="CAF4407589.1"/>
    </source>
</evidence>